<proteinExistence type="predicted"/>
<dbReference type="AlphaFoldDB" id="A0A9P6Q2P9"/>
<evidence type="ECO:0000313" key="2">
    <source>
        <dbReference type="Proteomes" id="UP000807716"/>
    </source>
</evidence>
<accession>A0A9P6Q2P9</accession>
<dbReference type="SUPFAM" id="SSF52058">
    <property type="entry name" value="L domain-like"/>
    <property type="match status" value="1"/>
</dbReference>
<name>A0A9P6Q2P9_9FUNG</name>
<dbReference type="EMBL" id="JAAAJB010000367">
    <property type="protein sequence ID" value="KAG0257331.1"/>
    <property type="molecule type" value="Genomic_DNA"/>
</dbReference>
<organism evidence="1 2">
    <name type="scientific">Actinomortierella ambigua</name>
    <dbReference type="NCBI Taxonomy" id="1343610"/>
    <lineage>
        <taxon>Eukaryota</taxon>
        <taxon>Fungi</taxon>
        <taxon>Fungi incertae sedis</taxon>
        <taxon>Mucoromycota</taxon>
        <taxon>Mortierellomycotina</taxon>
        <taxon>Mortierellomycetes</taxon>
        <taxon>Mortierellales</taxon>
        <taxon>Mortierellaceae</taxon>
        <taxon>Actinomortierella</taxon>
    </lineage>
</organism>
<sequence length="923" mass="103778">MYDRLLSPAITRSWRSIFRQNRSEDSGSRRPLFTNLDVLELHPPVHPKRVSSKDIMTLVQQNPRMRGLRINVDLDPRVLLTMITSHMPHLQDLHLASTWRGDVKVLLEELPECIRTIWLRNVHYTGSCFNSTNGSSNVTSDSADAMAVRRHPALESFVIEGDLSGQDALVLAPFLKSCSQKLKHVEGLESTFYQTPMVVEALLEIGYRWKVLVRQPWQHYLSDAQLADIIRRSAHWTHIDLHTCVVGPLTADAIVENGAHLETLEVFDSGAKGLMGSHLQTVLCRAPHLLSLQAHWLVEQDVIHAADILSSDWVTTSLVRIDFKIDVPRATREDAPDSAAVQSSRDVQRQILRRLGQQKNLQWLAIGGMVIIPQLGGFRHQRNCLEMTLESGLDELAGLKSLEFLDVHHMDHRIGLPELEWMQEHLPNLQHIGRFIAIEAQEAFLRNAIFVRELFLSHNELYLWLLPSRESCMLGANVAACHQSHTASLVTNLQSLELHPPMDPRRELDQDIVAFARQNPGIRRLAIHIAISSSDLLGLLTWHMLNLQDLHLAALWCGDVQKLLACLPEGVQTVRLSNVSHTAVHPCSTPSGSASAATTTTTMRSHQELRSFYIDGSLKGQEDEVLVSFLESCSQKLQYVEGLGSTFYQNPKIVATLKKIGFAWKVLRENSLLLHDSDAEIAEAIARSDQWILIQQLAPRVGPLTAEAIVRHGHHLVTLEVTGGRISNGHTGLVGSHVQTILCTAPHLKTLRIDWIDSSHVLNATEILASEWATTSLEDVQLKILVERENPFLAPHMIATESAVIQSSHNIQRLVLRRFGQQKRMRRLVLGGVVMPRGSAWSVPQFSCLELSLKSGLDELEGLKDLEELNFRSMFHKVGIPELEWMVESLPKLRLLRGIMGSFNPPLSEVVEWLDNNRPGWKT</sequence>
<dbReference type="Proteomes" id="UP000807716">
    <property type="component" value="Unassembled WGS sequence"/>
</dbReference>
<dbReference type="SUPFAM" id="SSF52047">
    <property type="entry name" value="RNI-like"/>
    <property type="match status" value="1"/>
</dbReference>
<reference evidence="1" key="1">
    <citation type="journal article" date="2020" name="Fungal Divers.">
        <title>Resolving the Mortierellaceae phylogeny through synthesis of multi-gene phylogenetics and phylogenomics.</title>
        <authorList>
            <person name="Vandepol N."/>
            <person name="Liber J."/>
            <person name="Desiro A."/>
            <person name="Na H."/>
            <person name="Kennedy M."/>
            <person name="Barry K."/>
            <person name="Grigoriev I.V."/>
            <person name="Miller A.N."/>
            <person name="O'Donnell K."/>
            <person name="Stajich J.E."/>
            <person name="Bonito G."/>
        </authorList>
    </citation>
    <scope>NUCLEOTIDE SEQUENCE</scope>
    <source>
        <strain evidence="1">BC1065</strain>
    </source>
</reference>
<dbReference type="OrthoDB" id="2366709at2759"/>
<dbReference type="Gene3D" id="3.80.10.10">
    <property type="entry name" value="Ribonuclease Inhibitor"/>
    <property type="match status" value="1"/>
</dbReference>
<dbReference type="InterPro" id="IPR032675">
    <property type="entry name" value="LRR_dom_sf"/>
</dbReference>
<comment type="caution">
    <text evidence="1">The sequence shown here is derived from an EMBL/GenBank/DDBJ whole genome shotgun (WGS) entry which is preliminary data.</text>
</comment>
<protein>
    <submittedName>
        <fullName evidence="1">Uncharacterized protein</fullName>
    </submittedName>
</protein>
<gene>
    <name evidence="1" type="ORF">DFQ27_005200</name>
</gene>
<evidence type="ECO:0000313" key="1">
    <source>
        <dbReference type="EMBL" id="KAG0257331.1"/>
    </source>
</evidence>
<keyword evidence="2" id="KW-1185">Reference proteome</keyword>